<name>A0A1G2LNT6_9BACT</name>
<dbReference type="AlphaFoldDB" id="A0A1G2LNT6"/>
<reference evidence="1 2" key="1">
    <citation type="journal article" date="2016" name="Nat. Commun.">
        <title>Thousands of microbial genomes shed light on interconnected biogeochemical processes in an aquifer system.</title>
        <authorList>
            <person name="Anantharaman K."/>
            <person name="Brown C.T."/>
            <person name="Hug L.A."/>
            <person name="Sharon I."/>
            <person name="Castelle C.J."/>
            <person name="Probst A.J."/>
            <person name="Thomas B.C."/>
            <person name="Singh A."/>
            <person name="Wilkins M.J."/>
            <person name="Karaoz U."/>
            <person name="Brodie E.L."/>
            <person name="Williams K.H."/>
            <person name="Hubbard S.S."/>
            <person name="Banfield J.F."/>
        </authorList>
    </citation>
    <scope>NUCLEOTIDE SEQUENCE [LARGE SCALE GENOMIC DNA]</scope>
</reference>
<proteinExistence type="predicted"/>
<sequence>MVGMNHVGDKKYYENVKKILEPCEVVLYEYCIHPSSQEAISDEDFQKETEEDFRKMNSEVIDEAFFPAIRTYFIVIQQYFKDLVSESGQFDVAGSGWEAGDEEKFDFSPEEKMKEGLNRLSVFRKKNVVEYVKNALKRVENNQFSKKEWGDGFIFLWSDEVLMDILPGAIGRPRDEMVFRKFDQIIREKNPQSIGVKFGAAHMRYQRKLLEQRGYRHKYSIELCNIAF</sequence>
<evidence type="ECO:0000313" key="1">
    <source>
        <dbReference type="EMBL" id="OHA13276.1"/>
    </source>
</evidence>
<gene>
    <name evidence="1" type="ORF">A3G49_01335</name>
</gene>
<accession>A0A1G2LNT6</accession>
<comment type="caution">
    <text evidence="1">The sequence shown here is derived from an EMBL/GenBank/DDBJ whole genome shotgun (WGS) entry which is preliminary data.</text>
</comment>
<dbReference type="Proteomes" id="UP000177171">
    <property type="component" value="Unassembled WGS sequence"/>
</dbReference>
<evidence type="ECO:0000313" key="2">
    <source>
        <dbReference type="Proteomes" id="UP000177171"/>
    </source>
</evidence>
<protein>
    <submittedName>
        <fullName evidence="1">Uncharacterized protein</fullName>
    </submittedName>
</protein>
<dbReference type="EMBL" id="MHQY01000031">
    <property type="protein sequence ID" value="OHA13276.1"/>
    <property type="molecule type" value="Genomic_DNA"/>
</dbReference>
<organism evidence="1 2">
    <name type="scientific">Candidatus Sungbacteria bacterium RIFCSPLOWO2_12_FULL_41_11</name>
    <dbReference type="NCBI Taxonomy" id="1802286"/>
    <lineage>
        <taxon>Bacteria</taxon>
        <taxon>Candidatus Sungiibacteriota</taxon>
    </lineage>
</organism>